<dbReference type="InterPro" id="IPR028001">
    <property type="entry name" value="SAXO5"/>
</dbReference>
<dbReference type="PANTHER" id="PTHR34828:SF1">
    <property type="entry name" value="TESTIS-EXPRESSED PROTEIN 45"/>
    <property type="match status" value="1"/>
</dbReference>
<evidence type="ECO:0008006" key="4">
    <source>
        <dbReference type="Google" id="ProtNLM"/>
    </source>
</evidence>
<sequence>MSQLDFLKASHFALGPDSRLHRGAMQSTMHRDFPAHPSPTPKQPRAPPPLSVLFQHNASRAGPEQVSEMHREFTPRDVKPQEETRERTLAMQSSNLRMHADERTGVGFSNARAAYGWPEQPAHPRELIRGARLIFDRDSLPQGDRDQLRVPPTTHQELYPPQDACPPPRAPCYHLGGPNTLKWGYKKQQGTSYRREFQALPGSPALMCRRASSSVQLGDCKLGYGLMFSDLKQTHRPQGLPPDRYDKAQAATHIHHVNIRPGDGLFHDRTTMTDHFYAREPAFPGCSAPTLPLTEPFVLHGDQTPKSHILKGNWHPGPGSLSTSMQFFHGQVPPSTQPPGRHMTHENLKCHVILGEEKLLGHFFQTTTGSHYCPQHVEGSQKIPSLQMTQSNLPKGTCEFDFLTMNQKMLKPHGRAKALVTKELLQKCKYSHLEPPLGGQRFLSTNYQVDFPFKYQGPVVLKTMNFQESHVPLGTPRQLGCRRRKVDPQTPQMPMYPCLSQ</sequence>
<gene>
    <name evidence="2" type="ORF">MONAX_5E022812</name>
</gene>
<evidence type="ECO:0000256" key="1">
    <source>
        <dbReference type="SAM" id="MobiDB-lite"/>
    </source>
</evidence>
<protein>
    <recommendedName>
        <fullName evidence="4">Testis expressed 45</fullName>
    </recommendedName>
</protein>
<proteinExistence type="predicted"/>
<dbReference type="Proteomes" id="UP000335636">
    <property type="component" value="Unassembled WGS sequence"/>
</dbReference>
<evidence type="ECO:0000313" key="2">
    <source>
        <dbReference type="EMBL" id="VTJ81567.1"/>
    </source>
</evidence>
<organism evidence="2 3">
    <name type="scientific">Marmota monax</name>
    <name type="common">Woodchuck</name>
    <dbReference type="NCBI Taxonomy" id="9995"/>
    <lineage>
        <taxon>Eukaryota</taxon>
        <taxon>Metazoa</taxon>
        <taxon>Chordata</taxon>
        <taxon>Craniata</taxon>
        <taxon>Vertebrata</taxon>
        <taxon>Euteleostomi</taxon>
        <taxon>Mammalia</taxon>
        <taxon>Eutheria</taxon>
        <taxon>Euarchontoglires</taxon>
        <taxon>Glires</taxon>
        <taxon>Rodentia</taxon>
        <taxon>Sciuromorpha</taxon>
        <taxon>Sciuridae</taxon>
        <taxon>Xerinae</taxon>
        <taxon>Marmotini</taxon>
        <taxon>Marmota</taxon>
    </lineage>
</organism>
<reference evidence="2" key="1">
    <citation type="submission" date="2019-04" db="EMBL/GenBank/DDBJ databases">
        <authorList>
            <person name="Alioto T."/>
            <person name="Alioto T."/>
        </authorList>
    </citation>
    <scope>NUCLEOTIDE SEQUENCE [LARGE SCALE GENOMIC DNA]</scope>
</reference>
<evidence type="ECO:0000313" key="3">
    <source>
        <dbReference type="Proteomes" id="UP000335636"/>
    </source>
</evidence>
<comment type="caution">
    <text evidence="2">The sequence shown here is derived from an EMBL/GenBank/DDBJ whole genome shotgun (WGS) entry which is preliminary data.</text>
</comment>
<dbReference type="PANTHER" id="PTHR34828">
    <property type="entry name" value="TESTIS-EXPRESSED PROTEIN 45"/>
    <property type="match status" value="1"/>
</dbReference>
<dbReference type="EMBL" id="CABDUW010001441">
    <property type="protein sequence ID" value="VTJ81567.1"/>
    <property type="molecule type" value="Genomic_DNA"/>
</dbReference>
<feature type="region of interest" description="Disordered" evidence="1">
    <location>
        <begin position="64"/>
        <end position="84"/>
    </location>
</feature>
<keyword evidence="3" id="KW-1185">Reference proteome</keyword>
<dbReference type="AlphaFoldDB" id="A0A5E4CI69"/>
<name>A0A5E4CI69_MARMO</name>
<accession>A0A5E4CI69</accession>
<feature type="region of interest" description="Disordered" evidence="1">
    <location>
        <begin position="481"/>
        <end position="501"/>
    </location>
</feature>
<dbReference type="Pfam" id="PF15373">
    <property type="entry name" value="SAXO5-like"/>
    <property type="match status" value="1"/>
</dbReference>
<feature type="compositionally biased region" description="Basic and acidic residues" evidence="1">
    <location>
        <begin position="67"/>
        <end position="84"/>
    </location>
</feature>